<evidence type="ECO:0000313" key="10">
    <source>
        <dbReference type="EMBL" id="QGN15840.1"/>
    </source>
</evidence>
<feature type="transmembrane region" description="Helical" evidence="9">
    <location>
        <begin position="450"/>
        <end position="470"/>
    </location>
</feature>
<evidence type="ECO:0000256" key="3">
    <source>
        <dbReference type="ARBA" id="ARBA00022448"/>
    </source>
</evidence>
<feature type="transmembrane region" description="Helical" evidence="9">
    <location>
        <begin position="390"/>
        <end position="407"/>
    </location>
</feature>
<feature type="transmembrane region" description="Helical" evidence="9">
    <location>
        <begin position="186"/>
        <end position="208"/>
    </location>
</feature>
<feature type="transmembrane region" description="Helical" evidence="9">
    <location>
        <begin position="154"/>
        <end position="174"/>
    </location>
</feature>
<dbReference type="Proteomes" id="UP000422736">
    <property type="component" value="Chromosome 4"/>
</dbReference>
<gene>
    <name evidence="10" type="primary">ARN2</name>
    <name evidence="10" type="ORF">FIM1_2536</name>
</gene>
<name>A0ABX6EU51_KLUMA</name>
<feature type="compositionally biased region" description="Basic and acidic residues" evidence="8">
    <location>
        <begin position="1"/>
        <end position="14"/>
    </location>
</feature>
<feature type="transmembrane region" description="Helical" evidence="9">
    <location>
        <begin position="562"/>
        <end position="579"/>
    </location>
</feature>
<dbReference type="Gene3D" id="1.20.1250.20">
    <property type="entry name" value="MFS general substrate transporter like domains"/>
    <property type="match status" value="2"/>
</dbReference>
<proteinExistence type="inferred from homology"/>
<accession>A0ABX6EU51</accession>
<keyword evidence="3" id="KW-0813">Transport</keyword>
<evidence type="ECO:0000256" key="1">
    <source>
        <dbReference type="ARBA" id="ARBA00004127"/>
    </source>
</evidence>
<keyword evidence="6" id="KW-0406">Ion transport</keyword>
<evidence type="ECO:0000313" key="11">
    <source>
        <dbReference type="Proteomes" id="UP000422736"/>
    </source>
</evidence>
<keyword evidence="4 9" id="KW-0812">Transmembrane</keyword>
<evidence type="ECO:0000256" key="8">
    <source>
        <dbReference type="SAM" id="MobiDB-lite"/>
    </source>
</evidence>
<evidence type="ECO:0000256" key="6">
    <source>
        <dbReference type="ARBA" id="ARBA00023065"/>
    </source>
</evidence>
<reference evidence="10 11" key="2">
    <citation type="submission" date="2019-11" db="EMBL/GenBank/DDBJ databases">
        <authorList>
            <person name="Lu H."/>
        </authorList>
    </citation>
    <scope>NUCLEOTIDE SEQUENCE [LARGE SCALE GENOMIC DNA]</scope>
    <source>
        <strain evidence="10 11">FIM1</strain>
    </source>
</reference>
<evidence type="ECO:0000256" key="2">
    <source>
        <dbReference type="ARBA" id="ARBA00008335"/>
    </source>
</evidence>
<feature type="transmembrane region" description="Helical" evidence="9">
    <location>
        <begin position="311"/>
        <end position="329"/>
    </location>
</feature>
<keyword evidence="5 9" id="KW-1133">Transmembrane helix</keyword>
<reference evidence="10 11" key="1">
    <citation type="submission" date="2016-03" db="EMBL/GenBank/DDBJ databases">
        <title>How can Kluyveromyces marxianus grow so fast - potential evolutionary course in Saccharomyces Complex revealed by comparative genomics.</title>
        <authorList>
            <person name="Mo W."/>
            <person name="Lu W."/>
            <person name="Yang X."/>
            <person name="Qi J."/>
            <person name="Lv H."/>
        </authorList>
    </citation>
    <scope>NUCLEOTIDE SEQUENCE [LARGE SCALE GENOMIC DNA]</scope>
    <source>
        <strain evidence="10 11">FIM1</strain>
    </source>
</reference>
<dbReference type="InterPro" id="IPR036259">
    <property type="entry name" value="MFS_trans_sf"/>
</dbReference>
<feature type="transmembrane region" description="Helical" evidence="9">
    <location>
        <begin position="419"/>
        <end position="438"/>
    </location>
</feature>
<feature type="region of interest" description="Disordered" evidence="8">
    <location>
        <begin position="1"/>
        <end position="35"/>
    </location>
</feature>
<organism evidence="10 11">
    <name type="scientific">Kluyveromyces marxianus</name>
    <name type="common">Yeast</name>
    <name type="synonym">Candida kefyr</name>
    <dbReference type="NCBI Taxonomy" id="4911"/>
    <lineage>
        <taxon>Eukaryota</taxon>
        <taxon>Fungi</taxon>
        <taxon>Dikarya</taxon>
        <taxon>Ascomycota</taxon>
        <taxon>Saccharomycotina</taxon>
        <taxon>Saccharomycetes</taxon>
        <taxon>Saccharomycetales</taxon>
        <taxon>Saccharomycetaceae</taxon>
        <taxon>Kluyveromyces</taxon>
    </lineage>
</organism>
<feature type="transmembrane region" description="Helical" evidence="9">
    <location>
        <begin position="279"/>
        <end position="299"/>
    </location>
</feature>
<evidence type="ECO:0000256" key="7">
    <source>
        <dbReference type="ARBA" id="ARBA00023136"/>
    </source>
</evidence>
<keyword evidence="11" id="KW-1185">Reference proteome</keyword>
<feature type="transmembrane region" description="Helical" evidence="9">
    <location>
        <begin position="59"/>
        <end position="78"/>
    </location>
</feature>
<dbReference type="Pfam" id="PF07690">
    <property type="entry name" value="MFS_1"/>
    <property type="match status" value="1"/>
</dbReference>
<evidence type="ECO:0000256" key="9">
    <source>
        <dbReference type="SAM" id="Phobius"/>
    </source>
</evidence>
<evidence type="ECO:0000256" key="4">
    <source>
        <dbReference type="ARBA" id="ARBA00022692"/>
    </source>
</evidence>
<sequence>MVTIDTEKLPEKYLETASPGDPGSPEDSGDTESPEKHLSATKSLVIRKTEILADQYQSWPYRIALLFSAFLCAYGYGLDGTLRNVYTTYATSSYQTHSLLSTVSVINLVIAAAAQIFYARLSDVFGRLTLLIVSIVFYSVGTIIQSQAYDVQRYAAGAVFYNVGMVGAVLQVILILSDFSSMRWRLLYTFVPSWPFIINTWISGNIVSAAKPLDNWSWDIAMWAFIFPLSCVPLVACMCHMRWKARKTEEWKELKIEQTYYQKHGLVSTLVQLFWKLDVVGVTLCTLALGCILVPLTVAGGVSHKWNQGRIIAPFVLGWVVLLPMFIAWESKWAREPIAPAKMLKDRGIWSALAIQFLTYFVYQMAAGYLYTILIVAVDESTKAATRITSVYSFTAAVASPFFAFFVGQFKPKSGVRRLKPYIVVGVGFWLIAMGILYHFRSGKDSDKGIIGALFLWGLSSTLFTYPITVSIQSITSHENMASVTALSYTVYRIGGAVASACSGAIWTQLLYGNLLKQLDGDAALAKYAYGSPLAFVTEHPWGTATRQAVVRSYRYVQKYEVLVALIFCVPMFFFAMCLRDPPLTDEQAQKNLKEGEYVQTEDGDPIAEWISQKWGKLR</sequence>
<dbReference type="CDD" id="cd17322">
    <property type="entry name" value="MFS_ARN_like"/>
    <property type="match status" value="1"/>
</dbReference>
<feature type="transmembrane region" description="Helical" evidence="9">
    <location>
        <begin position="220"/>
        <end position="239"/>
    </location>
</feature>
<protein>
    <submittedName>
        <fullName evidence="10">Siderophore iron transporter ARN2</fullName>
    </submittedName>
</protein>
<dbReference type="PANTHER" id="PTHR23501">
    <property type="entry name" value="MAJOR FACILITATOR SUPERFAMILY"/>
    <property type="match status" value="1"/>
</dbReference>
<feature type="transmembrane region" description="Helical" evidence="9">
    <location>
        <begin position="350"/>
        <end position="378"/>
    </location>
</feature>
<dbReference type="SUPFAM" id="SSF103473">
    <property type="entry name" value="MFS general substrate transporter"/>
    <property type="match status" value="1"/>
</dbReference>
<dbReference type="EMBL" id="CP015057">
    <property type="protein sequence ID" value="QGN15840.1"/>
    <property type="molecule type" value="Genomic_DNA"/>
</dbReference>
<comment type="subcellular location">
    <subcellularLocation>
        <location evidence="1">Endomembrane system</location>
        <topology evidence="1">Multi-pass membrane protein</topology>
    </subcellularLocation>
</comment>
<dbReference type="PANTHER" id="PTHR23501:SF92">
    <property type="entry name" value="GLUTATHIONE EXCHANGER 1-RELATED"/>
    <property type="match status" value="1"/>
</dbReference>
<dbReference type="InterPro" id="IPR011701">
    <property type="entry name" value="MFS"/>
</dbReference>
<keyword evidence="7 9" id="KW-0472">Membrane</keyword>
<feature type="transmembrane region" description="Helical" evidence="9">
    <location>
        <begin position="98"/>
        <end position="118"/>
    </location>
</feature>
<evidence type="ECO:0000256" key="5">
    <source>
        <dbReference type="ARBA" id="ARBA00022989"/>
    </source>
</evidence>
<feature type="transmembrane region" description="Helical" evidence="9">
    <location>
        <begin position="130"/>
        <end position="148"/>
    </location>
</feature>
<comment type="similarity">
    <text evidence="2">Belongs to the major facilitator superfamily.</text>
</comment>